<reference evidence="2 3" key="1">
    <citation type="submission" date="2018-05" db="EMBL/GenBank/DDBJ databases">
        <title>Flavobacterium sp. strain IMCC34759, incomplete genome.</title>
        <authorList>
            <person name="Joung Y."/>
            <person name="Cho J."/>
        </authorList>
    </citation>
    <scope>NUCLEOTIDE SEQUENCE [LARGE SCALE GENOMIC DNA]</scope>
    <source>
        <strain evidence="2 3">IMCC34759</strain>
    </source>
</reference>
<dbReference type="Pfam" id="PF19268">
    <property type="entry name" value="CIS_TMP"/>
    <property type="match status" value="1"/>
</dbReference>
<feature type="coiled-coil region" evidence="1">
    <location>
        <begin position="83"/>
        <end position="110"/>
    </location>
</feature>
<dbReference type="OrthoDB" id="1488184at2"/>
<evidence type="ECO:0000313" key="2">
    <source>
        <dbReference type="EMBL" id="PXY39333.1"/>
    </source>
</evidence>
<protein>
    <submittedName>
        <fullName evidence="2">Uncharacterized protein</fullName>
    </submittedName>
</protein>
<evidence type="ECO:0000256" key="1">
    <source>
        <dbReference type="SAM" id="Coils"/>
    </source>
</evidence>
<dbReference type="AlphaFoldDB" id="A0A2V4BMW8"/>
<name>A0A2V4BMW8_9FLAO</name>
<keyword evidence="3" id="KW-1185">Reference proteome</keyword>
<evidence type="ECO:0000313" key="3">
    <source>
        <dbReference type="Proteomes" id="UP000247903"/>
    </source>
</evidence>
<proteinExistence type="predicted"/>
<organism evidence="2 3">
    <name type="scientific">Flavobacterium cheongpyeongense</name>
    <dbReference type="NCBI Taxonomy" id="2212651"/>
    <lineage>
        <taxon>Bacteria</taxon>
        <taxon>Pseudomonadati</taxon>
        <taxon>Bacteroidota</taxon>
        <taxon>Flavobacteriia</taxon>
        <taxon>Flavobacteriales</taxon>
        <taxon>Flavobacteriaceae</taxon>
        <taxon>Flavobacterium</taxon>
    </lineage>
</organism>
<gene>
    <name evidence="2" type="ORF">DMB65_18435</name>
</gene>
<dbReference type="RefSeq" id="WP_110308104.1">
    <property type="nucleotide sequence ID" value="NZ_QJHK01000020.1"/>
</dbReference>
<dbReference type="EMBL" id="QJHK01000020">
    <property type="protein sequence ID" value="PXY39333.1"/>
    <property type="molecule type" value="Genomic_DNA"/>
</dbReference>
<accession>A0A2V4BMW8</accession>
<dbReference type="Proteomes" id="UP000247903">
    <property type="component" value="Unassembled WGS sequence"/>
</dbReference>
<dbReference type="InterPro" id="IPR045538">
    <property type="entry name" value="CIS_TMP"/>
</dbReference>
<sequence length="494" mass="57881">MNKISHSIQKVFLEIDTPSMAMANSVKNNLAVFLQKEVIPVFEKHFNSINDTENQVIQIEKLEINLQSIIGKNDISFSNSHIKNQIEKEVQKALNELQKTLKNKDKSSSEIRTISPELKDLKTLLYFIENGTMPWWVSNGNEPVFLKKINPEELKNDVFSISFKKLIEQKKVQNRIINQFSNQEIALLSSAVLGLEKQQKAISKNTLIELLNQKTHTFKTAFWQLIFDFWIKKKSLSLIKYYYKEHSQFSAHKIIFEDFIENIKTFVPLDFTTAELIQMKKDYLVSEKEKQTINIKTNPDTINKETKPELEIHLKEESAIEDDDQEDSTNFKSCYVQNAGLIILHPFLKEMLKSCDLMDDNNTLLNKELAVHILHYAATKRENDYEHLMLFEKFLCGIPLEESIQREIKIEDKHKQEVEEMLESAVYHWSALKNTSTAVLRSEFLQREGKLDWSESNPKLTIERKTQDLLLEKIPWNISIVKIPWIQKLIYTQW</sequence>
<comment type="caution">
    <text evidence="2">The sequence shown here is derived from an EMBL/GenBank/DDBJ whole genome shotgun (WGS) entry which is preliminary data.</text>
</comment>
<keyword evidence="1" id="KW-0175">Coiled coil</keyword>